<accession>A0A450XS01</accession>
<dbReference type="InterPro" id="IPR029060">
    <property type="entry name" value="PIN-like_dom_sf"/>
</dbReference>
<protein>
    <submittedName>
        <fullName evidence="2">PIN domain-containing protein</fullName>
    </submittedName>
</protein>
<dbReference type="Pfam" id="PF01850">
    <property type="entry name" value="PIN"/>
    <property type="match status" value="1"/>
</dbReference>
<gene>
    <name evidence="2" type="ORF">BECKMB1821G_GA0114241_110112</name>
    <name evidence="4" type="ORF">BECKMB1821H_GA0114242_108813</name>
    <name evidence="3" type="ORF">BECKMB1821I_GA0114274_110113</name>
</gene>
<evidence type="ECO:0000313" key="3">
    <source>
        <dbReference type="EMBL" id="VFK35127.1"/>
    </source>
</evidence>
<evidence type="ECO:0000313" key="2">
    <source>
        <dbReference type="EMBL" id="VFK32055.1"/>
    </source>
</evidence>
<dbReference type="Gene3D" id="3.40.50.1010">
    <property type="entry name" value="5'-nuclease"/>
    <property type="match status" value="1"/>
</dbReference>
<evidence type="ECO:0000313" key="4">
    <source>
        <dbReference type="EMBL" id="VFK76991.1"/>
    </source>
</evidence>
<feature type="domain" description="PIN" evidence="1">
    <location>
        <begin position="23"/>
        <end position="121"/>
    </location>
</feature>
<dbReference type="EMBL" id="CAADFQ010000101">
    <property type="protein sequence ID" value="VFK35127.1"/>
    <property type="molecule type" value="Genomic_DNA"/>
</dbReference>
<sequence>MRIYLDSCSLQRPLDDQTRLRIRVETEAVVSILAAAQAGDVMLLNSEALEYETGRIPDEQRRTEVAAVLASTNEYLGITDQVEALAISMEDHGIASMDAVHLALASTAKADLFVTCDDRLLYKAKAVTGLGCRVISVLGAVSEVFR</sequence>
<dbReference type="EMBL" id="CAADGH010000088">
    <property type="protein sequence ID" value="VFK76991.1"/>
    <property type="molecule type" value="Genomic_DNA"/>
</dbReference>
<name>A0A450XS01_9GAMM</name>
<dbReference type="AlphaFoldDB" id="A0A450XS01"/>
<dbReference type="EMBL" id="CAADFO010000101">
    <property type="protein sequence ID" value="VFK32055.1"/>
    <property type="molecule type" value="Genomic_DNA"/>
</dbReference>
<reference evidence="2" key="1">
    <citation type="submission" date="2019-02" db="EMBL/GenBank/DDBJ databases">
        <authorList>
            <person name="Gruber-Vodicka R. H."/>
            <person name="Seah K. B. B."/>
        </authorList>
    </citation>
    <scope>NUCLEOTIDE SEQUENCE</scope>
    <source>
        <strain evidence="2">BECK_BZ197</strain>
        <strain evidence="4">BECK_BZ198</strain>
        <strain evidence="3">BECK_BZ199</strain>
    </source>
</reference>
<dbReference type="InterPro" id="IPR002716">
    <property type="entry name" value="PIN_dom"/>
</dbReference>
<proteinExistence type="predicted"/>
<dbReference type="SUPFAM" id="SSF88723">
    <property type="entry name" value="PIN domain-like"/>
    <property type="match status" value="1"/>
</dbReference>
<organism evidence="2">
    <name type="scientific">Candidatus Kentrum sp. MB</name>
    <dbReference type="NCBI Taxonomy" id="2138164"/>
    <lineage>
        <taxon>Bacteria</taxon>
        <taxon>Pseudomonadati</taxon>
        <taxon>Pseudomonadota</taxon>
        <taxon>Gammaproteobacteria</taxon>
        <taxon>Candidatus Kentrum</taxon>
    </lineage>
</organism>
<evidence type="ECO:0000259" key="1">
    <source>
        <dbReference type="Pfam" id="PF01850"/>
    </source>
</evidence>